<dbReference type="InterPro" id="IPR045324">
    <property type="entry name" value="Small_multidrug_res"/>
</dbReference>
<keyword evidence="3" id="KW-0813">Transport</keyword>
<dbReference type="Proteomes" id="UP000183561">
    <property type="component" value="Unassembled WGS sequence"/>
</dbReference>
<comment type="subcellular location">
    <subcellularLocation>
        <location evidence="1 11">Cell membrane</location>
        <topology evidence="1 11">Multi-pass membrane protein</topology>
    </subcellularLocation>
</comment>
<sequence>MGWFYLMGAVVVEIFATTGLHSTDGFTRPLPTVGVLAGYLLSFFFLSKALRSLPLGVSYALWSAIGTASIAVVGVLLFGDAVSVPRVAGLICIMAGVVILNMEADRDSRPTVSVDTLQSVECD</sequence>
<evidence type="ECO:0000256" key="9">
    <source>
        <dbReference type="ARBA" id="ARBA00071110"/>
    </source>
</evidence>
<dbReference type="Pfam" id="PF00893">
    <property type="entry name" value="Multi_Drug_Res"/>
    <property type="match status" value="1"/>
</dbReference>
<evidence type="ECO:0000256" key="6">
    <source>
        <dbReference type="ARBA" id="ARBA00022989"/>
    </source>
</evidence>
<dbReference type="RefSeq" id="WP_072950931.1">
    <property type="nucleotide sequence ID" value="NZ_FNSV01000004.1"/>
</dbReference>
<comment type="similarity">
    <text evidence="2">Belongs to the drug/metabolite transporter (DMT) superfamily. Small multidrug resistance (SMR) (TC 2.A.7.1) family. Mmr subfamily.</text>
</comment>
<evidence type="ECO:0000256" key="1">
    <source>
        <dbReference type="ARBA" id="ARBA00004651"/>
    </source>
</evidence>
<evidence type="ECO:0000256" key="8">
    <source>
        <dbReference type="ARBA" id="ARBA00023251"/>
    </source>
</evidence>
<dbReference type="GO" id="GO:0022857">
    <property type="term" value="F:transmembrane transporter activity"/>
    <property type="evidence" value="ECO:0007669"/>
    <property type="project" value="InterPro"/>
</dbReference>
<evidence type="ECO:0000256" key="7">
    <source>
        <dbReference type="ARBA" id="ARBA00023136"/>
    </source>
</evidence>
<dbReference type="Gene3D" id="1.10.3730.20">
    <property type="match status" value="1"/>
</dbReference>
<feature type="transmembrane region" description="Helical" evidence="12">
    <location>
        <begin position="59"/>
        <end position="78"/>
    </location>
</feature>
<accession>A0A1H4IIG2</accession>
<proteinExistence type="inferred from homology"/>
<evidence type="ECO:0000256" key="10">
    <source>
        <dbReference type="ARBA" id="ARBA00072627"/>
    </source>
</evidence>
<dbReference type="InterPro" id="IPR037185">
    <property type="entry name" value="EmrE-like"/>
</dbReference>
<evidence type="ECO:0000256" key="2">
    <source>
        <dbReference type="ARBA" id="ARBA00007822"/>
    </source>
</evidence>
<dbReference type="AlphaFoldDB" id="A0A1H4IIG2"/>
<dbReference type="PANTHER" id="PTHR30561:SF1">
    <property type="entry name" value="MULTIDRUG TRANSPORTER EMRE"/>
    <property type="match status" value="1"/>
</dbReference>
<dbReference type="OrthoDB" id="3175079at2"/>
<evidence type="ECO:0000256" key="4">
    <source>
        <dbReference type="ARBA" id="ARBA00022475"/>
    </source>
</evidence>
<keyword evidence="6 12" id="KW-1133">Transmembrane helix</keyword>
<evidence type="ECO:0000256" key="3">
    <source>
        <dbReference type="ARBA" id="ARBA00022448"/>
    </source>
</evidence>
<organism evidence="13 14">
    <name type="scientific">Rhodococcus koreensis</name>
    <dbReference type="NCBI Taxonomy" id="99653"/>
    <lineage>
        <taxon>Bacteria</taxon>
        <taxon>Bacillati</taxon>
        <taxon>Actinomycetota</taxon>
        <taxon>Actinomycetes</taxon>
        <taxon>Mycobacteriales</taxon>
        <taxon>Nocardiaceae</taxon>
        <taxon>Rhodococcus</taxon>
    </lineage>
</organism>
<evidence type="ECO:0000256" key="12">
    <source>
        <dbReference type="SAM" id="Phobius"/>
    </source>
</evidence>
<evidence type="ECO:0000313" key="13">
    <source>
        <dbReference type="EMBL" id="SEB33645.1"/>
    </source>
</evidence>
<dbReference type="GO" id="GO:0005886">
    <property type="term" value="C:plasma membrane"/>
    <property type="evidence" value="ECO:0007669"/>
    <property type="project" value="UniProtKB-SubCell"/>
</dbReference>
<dbReference type="EMBL" id="FNSV01000004">
    <property type="protein sequence ID" value="SEB33645.1"/>
    <property type="molecule type" value="Genomic_DNA"/>
</dbReference>
<keyword evidence="4" id="KW-1003">Cell membrane</keyword>
<reference evidence="14" key="1">
    <citation type="submission" date="2016-10" db="EMBL/GenBank/DDBJ databases">
        <authorList>
            <person name="Varghese N."/>
            <person name="Submissions S."/>
        </authorList>
    </citation>
    <scope>NUCLEOTIDE SEQUENCE [LARGE SCALE GENOMIC DNA]</scope>
    <source>
        <strain evidence="14">DSM 44498</strain>
    </source>
</reference>
<evidence type="ECO:0000256" key="5">
    <source>
        <dbReference type="ARBA" id="ARBA00022692"/>
    </source>
</evidence>
<feature type="transmembrane region" description="Helical" evidence="12">
    <location>
        <begin position="84"/>
        <end position="102"/>
    </location>
</feature>
<dbReference type="PANTHER" id="PTHR30561">
    <property type="entry name" value="SMR FAMILY PROTON-DEPENDENT DRUG EFFLUX TRANSPORTER SUGE"/>
    <property type="match status" value="1"/>
</dbReference>
<gene>
    <name evidence="13" type="ORF">SAMN04490239_0780</name>
</gene>
<name>A0A1H4IIG2_9NOCA</name>
<keyword evidence="14" id="KW-1185">Reference proteome</keyword>
<keyword evidence="7 12" id="KW-0472">Membrane</keyword>
<evidence type="ECO:0000256" key="11">
    <source>
        <dbReference type="RuleBase" id="RU003942"/>
    </source>
</evidence>
<keyword evidence="8" id="KW-0046">Antibiotic resistance</keyword>
<keyword evidence="5 11" id="KW-0812">Transmembrane</keyword>
<dbReference type="InterPro" id="IPR000390">
    <property type="entry name" value="Small_drug/metabolite_transptr"/>
</dbReference>
<protein>
    <recommendedName>
        <fullName evidence="10">Multidrug resistance protein Mmr</fullName>
    </recommendedName>
    <alternativeName>
        <fullName evidence="9">Multidrug resistance protein mmr</fullName>
    </alternativeName>
</protein>
<evidence type="ECO:0000313" key="14">
    <source>
        <dbReference type="Proteomes" id="UP000183561"/>
    </source>
</evidence>
<feature type="transmembrane region" description="Helical" evidence="12">
    <location>
        <begin position="30"/>
        <end position="47"/>
    </location>
</feature>
<dbReference type="FunFam" id="1.10.3730.20:FF:000001">
    <property type="entry name" value="Quaternary ammonium compound resistance transporter SugE"/>
    <property type="match status" value="1"/>
</dbReference>
<dbReference type="SUPFAM" id="SSF103481">
    <property type="entry name" value="Multidrug resistance efflux transporter EmrE"/>
    <property type="match status" value="1"/>
</dbReference>
<dbReference type="GO" id="GO:0046677">
    <property type="term" value="P:response to antibiotic"/>
    <property type="evidence" value="ECO:0007669"/>
    <property type="project" value="UniProtKB-KW"/>
</dbReference>